<evidence type="ECO:0000256" key="8">
    <source>
        <dbReference type="ARBA" id="ARBA00023136"/>
    </source>
</evidence>
<organism evidence="11 12">
    <name type="scientific">Phytopseudomonas flavescens</name>
    <dbReference type="NCBI Taxonomy" id="29435"/>
    <lineage>
        <taxon>Bacteria</taxon>
        <taxon>Pseudomonadati</taxon>
        <taxon>Pseudomonadota</taxon>
        <taxon>Gammaproteobacteria</taxon>
        <taxon>Pseudomonadales</taxon>
        <taxon>Pseudomonadaceae</taxon>
        <taxon>Phytopseudomonas</taxon>
    </lineage>
</organism>
<gene>
    <name evidence="11" type="ORF">SAMN05216588_105312</name>
</gene>
<name>A0A1G8DM68_9GAMM</name>
<evidence type="ECO:0000256" key="9">
    <source>
        <dbReference type="SAM" id="Phobius"/>
    </source>
</evidence>
<dbReference type="Pfam" id="PF07690">
    <property type="entry name" value="MFS_1"/>
    <property type="match status" value="1"/>
</dbReference>
<feature type="transmembrane region" description="Helical" evidence="9">
    <location>
        <begin position="40"/>
        <end position="64"/>
    </location>
</feature>
<dbReference type="PANTHER" id="PTHR43528">
    <property type="entry name" value="ALPHA-KETOGLUTARATE PERMEASE"/>
    <property type="match status" value="1"/>
</dbReference>
<feature type="transmembrane region" description="Helical" evidence="9">
    <location>
        <begin position="15"/>
        <end position="34"/>
    </location>
</feature>
<dbReference type="GO" id="GO:0005886">
    <property type="term" value="C:plasma membrane"/>
    <property type="evidence" value="ECO:0007669"/>
    <property type="project" value="UniProtKB-SubCell"/>
</dbReference>
<keyword evidence="4" id="KW-1003">Cell membrane</keyword>
<dbReference type="PANTHER" id="PTHR43528:SF5">
    <property type="entry name" value="PROLINE_BETAINE TRANSPORTER"/>
    <property type="match status" value="1"/>
</dbReference>
<evidence type="ECO:0000313" key="11">
    <source>
        <dbReference type="EMBL" id="SDH58768.1"/>
    </source>
</evidence>
<evidence type="ECO:0000256" key="6">
    <source>
        <dbReference type="ARBA" id="ARBA00022847"/>
    </source>
</evidence>
<feature type="transmembrane region" description="Helical" evidence="9">
    <location>
        <begin position="76"/>
        <end position="97"/>
    </location>
</feature>
<dbReference type="RefSeq" id="WP_139207429.1">
    <property type="nucleotide sequence ID" value="NZ_FNDG01000005.1"/>
</dbReference>
<feature type="domain" description="Major facilitator superfamily (MFS) profile" evidence="10">
    <location>
        <begin position="1"/>
        <end position="131"/>
    </location>
</feature>
<keyword evidence="7 9" id="KW-1133">Transmembrane helix</keyword>
<dbReference type="GO" id="GO:0015293">
    <property type="term" value="F:symporter activity"/>
    <property type="evidence" value="ECO:0007669"/>
    <property type="project" value="UniProtKB-KW"/>
</dbReference>
<evidence type="ECO:0000256" key="2">
    <source>
        <dbReference type="ARBA" id="ARBA00008240"/>
    </source>
</evidence>
<evidence type="ECO:0000256" key="7">
    <source>
        <dbReference type="ARBA" id="ARBA00022989"/>
    </source>
</evidence>
<dbReference type="InterPro" id="IPR051084">
    <property type="entry name" value="H+-coupled_symporters"/>
</dbReference>
<dbReference type="EMBL" id="FNDG01000005">
    <property type="protein sequence ID" value="SDH58768.1"/>
    <property type="molecule type" value="Genomic_DNA"/>
</dbReference>
<dbReference type="AlphaFoldDB" id="A0A1G8DM68"/>
<keyword evidence="8 9" id="KW-0472">Membrane</keyword>
<reference evidence="11 12" key="1">
    <citation type="submission" date="2016-10" db="EMBL/GenBank/DDBJ databases">
        <authorList>
            <person name="de Groot N.N."/>
        </authorList>
    </citation>
    <scope>NUCLEOTIDE SEQUENCE [LARGE SCALE GENOMIC DNA]</scope>
    <source>
        <strain evidence="11 12">LMG 18387</strain>
    </source>
</reference>
<dbReference type="InterPro" id="IPR011701">
    <property type="entry name" value="MFS"/>
</dbReference>
<evidence type="ECO:0000256" key="3">
    <source>
        <dbReference type="ARBA" id="ARBA00022448"/>
    </source>
</evidence>
<sequence length="139" mass="15251">PLVGALSDKVGRRPILIAFGVLGTLFTYPILTTLHTVQSWWGAFFLIMAALIIVSGYTSINAVVKAELFPTEIRALGVGLPYALTVSIFGGTAEYVALWFKSVGMESGFYWYVTGCIACSLLVYITMKDTRTHSRMNED</sequence>
<dbReference type="SUPFAM" id="SSF103473">
    <property type="entry name" value="MFS general substrate transporter"/>
    <property type="match status" value="1"/>
</dbReference>
<evidence type="ECO:0000259" key="10">
    <source>
        <dbReference type="PROSITE" id="PS50850"/>
    </source>
</evidence>
<keyword evidence="5 9" id="KW-0812">Transmembrane</keyword>
<dbReference type="InterPro" id="IPR005829">
    <property type="entry name" value="Sugar_transporter_CS"/>
</dbReference>
<dbReference type="PROSITE" id="PS50850">
    <property type="entry name" value="MFS"/>
    <property type="match status" value="1"/>
</dbReference>
<dbReference type="Gene3D" id="1.20.1250.20">
    <property type="entry name" value="MFS general substrate transporter like domains"/>
    <property type="match status" value="1"/>
</dbReference>
<feature type="non-terminal residue" evidence="11">
    <location>
        <position position="1"/>
    </location>
</feature>
<evidence type="ECO:0000256" key="5">
    <source>
        <dbReference type="ARBA" id="ARBA00022692"/>
    </source>
</evidence>
<keyword evidence="6" id="KW-0769">Symport</keyword>
<comment type="subcellular location">
    <subcellularLocation>
        <location evidence="1">Cell membrane</location>
        <topology evidence="1">Multi-pass membrane protein</topology>
    </subcellularLocation>
</comment>
<dbReference type="Proteomes" id="UP000198606">
    <property type="component" value="Unassembled WGS sequence"/>
</dbReference>
<accession>A0A1G8DM68</accession>
<dbReference type="PROSITE" id="PS00216">
    <property type="entry name" value="SUGAR_TRANSPORT_1"/>
    <property type="match status" value="1"/>
</dbReference>
<evidence type="ECO:0000256" key="1">
    <source>
        <dbReference type="ARBA" id="ARBA00004651"/>
    </source>
</evidence>
<dbReference type="InterPro" id="IPR036259">
    <property type="entry name" value="MFS_trans_sf"/>
</dbReference>
<comment type="similarity">
    <text evidence="2">Belongs to the major facilitator superfamily. Metabolite:H+ Symporter (MHS) family (TC 2.A.1.6) family.</text>
</comment>
<protein>
    <submittedName>
        <fullName evidence="11">MFS transporter, MHS family, alpha-ketoglutarate permease</fullName>
    </submittedName>
</protein>
<evidence type="ECO:0000313" key="12">
    <source>
        <dbReference type="Proteomes" id="UP000198606"/>
    </source>
</evidence>
<dbReference type="InterPro" id="IPR020846">
    <property type="entry name" value="MFS_dom"/>
</dbReference>
<feature type="transmembrane region" description="Helical" evidence="9">
    <location>
        <begin position="109"/>
        <end position="127"/>
    </location>
</feature>
<keyword evidence="3" id="KW-0813">Transport</keyword>
<evidence type="ECO:0000256" key="4">
    <source>
        <dbReference type="ARBA" id="ARBA00022475"/>
    </source>
</evidence>
<proteinExistence type="inferred from homology"/>